<proteinExistence type="predicted"/>
<name>A0A7C3WSA6_THEPE</name>
<evidence type="ECO:0008006" key="2">
    <source>
        <dbReference type="Google" id="ProtNLM"/>
    </source>
</evidence>
<sequence length="171" mass="19132">MKWCKKMWDVNKALKVGANVYHVYIACMLARFRELGMLKFGVIKSATEATGRCVAQYLAARGSSFGSIEEALEQLNASFAFSDEVRVRTREDDVLEVMLHTDSCRICPRNVGGLELPGPACPNVGFVKGYLEELGLVRLKENYDVEKGELPVKRESGYCVISYRILERGQG</sequence>
<comment type="caution">
    <text evidence="1">The sequence shown here is derived from an EMBL/GenBank/DDBJ whole genome shotgun (WGS) entry which is preliminary data.</text>
</comment>
<accession>A0A7C3WSA6</accession>
<dbReference type="AlphaFoldDB" id="A0A7C3WSA6"/>
<dbReference type="EMBL" id="DTIB01000014">
    <property type="protein sequence ID" value="HGB24526.1"/>
    <property type="molecule type" value="Genomic_DNA"/>
</dbReference>
<protein>
    <recommendedName>
        <fullName evidence="2">4-vinyl reductase 4VR domain-containing protein</fullName>
    </recommendedName>
</protein>
<reference evidence="1" key="1">
    <citation type="journal article" date="2020" name="mSystems">
        <title>Genome- and Community-Level Interaction Insights into Carbon Utilization and Element Cycling Functions of Hydrothermarchaeota in Hydrothermal Sediment.</title>
        <authorList>
            <person name="Zhou Z."/>
            <person name="Liu Y."/>
            <person name="Xu W."/>
            <person name="Pan J."/>
            <person name="Luo Z.H."/>
            <person name="Li M."/>
        </authorList>
    </citation>
    <scope>NUCLEOTIDE SEQUENCE [LARGE SCALE GENOMIC DNA]</scope>
    <source>
        <strain evidence="1">SpSt-8</strain>
    </source>
</reference>
<evidence type="ECO:0000313" key="1">
    <source>
        <dbReference type="EMBL" id="HGB24526.1"/>
    </source>
</evidence>
<organism evidence="1">
    <name type="scientific">Thermofilum pendens</name>
    <dbReference type="NCBI Taxonomy" id="2269"/>
    <lineage>
        <taxon>Archaea</taxon>
        <taxon>Thermoproteota</taxon>
        <taxon>Thermoprotei</taxon>
        <taxon>Thermofilales</taxon>
        <taxon>Thermofilaceae</taxon>
        <taxon>Thermofilum</taxon>
    </lineage>
</organism>
<gene>
    <name evidence="1" type="ORF">ENV88_00410</name>
</gene>